<reference evidence="7 8" key="1">
    <citation type="journal article" date="2019" name="Nat. Plants">
        <title>Genome sequencing of Musa balbisiana reveals subgenome evolution and function divergence in polyploid bananas.</title>
        <authorList>
            <person name="Yao X."/>
        </authorList>
    </citation>
    <scope>NUCLEOTIDE SEQUENCE [LARGE SCALE GENOMIC DNA]</scope>
    <source>
        <strain evidence="8">cv. DH-PKW</strain>
        <tissue evidence="7">Leaves</tissue>
    </source>
</reference>
<protein>
    <recommendedName>
        <fullName evidence="9">Cytochrome P450</fullName>
    </recommendedName>
</protein>
<dbReference type="Proteomes" id="UP000317650">
    <property type="component" value="Chromosome 4"/>
</dbReference>
<sequence length="520" mass="59787">MNVCHSCLSQHHRSGFMDFFSSFPSPVFPALAAASVMLALFLLRRLLRRCSSSVHPRKPNYPPIAGTVFHQLLNLSRLADFQTELSRKYRTFRILTPFCNYVFIVDPSNVEHILKINFANYGKGSFTYDIMCDFFGDGIFAVDGEKWRHQRKLASFEFSTKVLRDGSSVVFRSTAARLDLLMKSTLDSVCKVGFGVELDTLTGSTVEGRTFAKAFDDASAQIVLRFFDVFWKVKRFLNIGLEAKMKKSLKSIDDFVYKLIDTKIEQLSQRQTGFMEKEDILSRFLIEREKNPDDMSYKYLRDIILNFVIAGRDTTAGTLSWFFYMLCKHPNVQEKVTQEVREATKIKGELTIDEFVASLTEEALNEMQYLHASLTETLRLYPAVPLDVKQCFSEDTLPDGFDVKKGDLVIYQPYPMGRMQFLWGEDAEDFRPERWLNGDGVFVAESPFKFPAFQAGPRICLGKEFAYRQMKIFAATLLCFFKFKMWEEMSTVRYRAMITLQIYGGLHLAARHRQGGLTAD</sequence>
<feature type="binding site" description="axial binding residue" evidence="5">
    <location>
        <position position="460"/>
    </location>
    <ligand>
        <name>heme</name>
        <dbReference type="ChEBI" id="CHEBI:30413"/>
    </ligand>
    <ligandPart>
        <name>Fe</name>
        <dbReference type="ChEBI" id="CHEBI:18248"/>
    </ligandPart>
</feature>
<dbReference type="AlphaFoldDB" id="A0A4V4HA01"/>
<dbReference type="InterPro" id="IPR002401">
    <property type="entry name" value="Cyt_P450_E_grp-I"/>
</dbReference>
<keyword evidence="6" id="KW-1133">Transmembrane helix</keyword>
<dbReference type="Pfam" id="PF00067">
    <property type="entry name" value="p450"/>
    <property type="match status" value="1"/>
</dbReference>
<evidence type="ECO:0000256" key="4">
    <source>
        <dbReference type="ARBA" id="ARBA00023004"/>
    </source>
</evidence>
<evidence type="ECO:0000313" key="8">
    <source>
        <dbReference type="Proteomes" id="UP000317650"/>
    </source>
</evidence>
<keyword evidence="3" id="KW-0560">Oxidoreductase</keyword>
<evidence type="ECO:0000256" key="2">
    <source>
        <dbReference type="ARBA" id="ARBA00022723"/>
    </source>
</evidence>
<keyword evidence="5" id="KW-0349">Heme</keyword>
<evidence type="ECO:0000313" key="7">
    <source>
        <dbReference type="EMBL" id="THU73575.1"/>
    </source>
</evidence>
<evidence type="ECO:0000256" key="3">
    <source>
        <dbReference type="ARBA" id="ARBA00023002"/>
    </source>
</evidence>
<feature type="transmembrane region" description="Helical" evidence="6">
    <location>
        <begin position="27"/>
        <end position="47"/>
    </location>
</feature>
<dbReference type="PRINTS" id="PR00463">
    <property type="entry name" value="EP450I"/>
</dbReference>
<dbReference type="PANTHER" id="PTHR24296">
    <property type="entry name" value="CYTOCHROME P450"/>
    <property type="match status" value="1"/>
</dbReference>
<keyword evidence="2 5" id="KW-0479">Metal-binding</keyword>
<dbReference type="InterPro" id="IPR036396">
    <property type="entry name" value="Cyt_P450_sf"/>
</dbReference>
<comment type="caution">
    <text evidence="7">The sequence shown here is derived from an EMBL/GenBank/DDBJ whole genome shotgun (WGS) entry which is preliminary data.</text>
</comment>
<dbReference type="Gene3D" id="1.10.630.10">
    <property type="entry name" value="Cytochrome P450"/>
    <property type="match status" value="1"/>
</dbReference>
<dbReference type="EMBL" id="PYDT01000001">
    <property type="protein sequence ID" value="THU73575.1"/>
    <property type="molecule type" value="Genomic_DNA"/>
</dbReference>
<dbReference type="InterPro" id="IPR001128">
    <property type="entry name" value="Cyt_P450"/>
</dbReference>
<name>A0A4V4HA01_MUSBA</name>
<proteinExistence type="inferred from homology"/>
<keyword evidence="6" id="KW-0472">Membrane</keyword>
<comment type="cofactor">
    <cofactor evidence="5">
        <name>heme</name>
        <dbReference type="ChEBI" id="CHEBI:30413"/>
    </cofactor>
</comment>
<organism evidence="7 8">
    <name type="scientific">Musa balbisiana</name>
    <name type="common">Banana</name>
    <dbReference type="NCBI Taxonomy" id="52838"/>
    <lineage>
        <taxon>Eukaryota</taxon>
        <taxon>Viridiplantae</taxon>
        <taxon>Streptophyta</taxon>
        <taxon>Embryophyta</taxon>
        <taxon>Tracheophyta</taxon>
        <taxon>Spermatophyta</taxon>
        <taxon>Magnoliopsida</taxon>
        <taxon>Liliopsida</taxon>
        <taxon>Zingiberales</taxon>
        <taxon>Musaceae</taxon>
        <taxon>Musa</taxon>
    </lineage>
</organism>
<dbReference type="GO" id="GO:0020037">
    <property type="term" value="F:heme binding"/>
    <property type="evidence" value="ECO:0007669"/>
    <property type="project" value="InterPro"/>
</dbReference>
<keyword evidence="6" id="KW-0812">Transmembrane</keyword>
<evidence type="ECO:0008006" key="9">
    <source>
        <dbReference type="Google" id="ProtNLM"/>
    </source>
</evidence>
<dbReference type="STRING" id="52838.A0A4V4HA01"/>
<keyword evidence="8" id="KW-1185">Reference proteome</keyword>
<accession>A0A4V4HA01</accession>
<dbReference type="CDD" id="cd11064">
    <property type="entry name" value="CYP86A"/>
    <property type="match status" value="1"/>
</dbReference>
<dbReference type="GO" id="GO:0004497">
    <property type="term" value="F:monooxygenase activity"/>
    <property type="evidence" value="ECO:0007669"/>
    <property type="project" value="InterPro"/>
</dbReference>
<dbReference type="GO" id="GO:0005506">
    <property type="term" value="F:iron ion binding"/>
    <property type="evidence" value="ECO:0007669"/>
    <property type="project" value="InterPro"/>
</dbReference>
<gene>
    <name evidence="7" type="ORF">C4D60_Mb04t24300</name>
</gene>
<evidence type="ECO:0000256" key="5">
    <source>
        <dbReference type="PIRSR" id="PIRSR602401-1"/>
    </source>
</evidence>
<evidence type="ECO:0000256" key="1">
    <source>
        <dbReference type="ARBA" id="ARBA00010617"/>
    </source>
</evidence>
<evidence type="ECO:0000256" key="6">
    <source>
        <dbReference type="SAM" id="Phobius"/>
    </source>
</evidence>
<keyword evidence="4 5" id="KW-0408">Iron</keyword>
<comment type="similarity">
    <text evidence="1">Belongs to the cytochrome P450 family.</text>
</comment>
<dbReference type="SUPFAM" id="SSF48264">
    <property type="entry name" value="Cytochrome P450"/>
    <property type="match status" value="1"/>
</dbReference>
<dbReference type="GO" id="GO:0016705">
    <property type="term" value="F:oxidoreductase activity, acting on paired donors, with incorporation or reduction of molecular oxygen"/>
    <property type="evidence" value="ECO:0007669"/>
    <property type="project" value="InterPro"/>
</dbReference>
<dbReference type="PRINTS" id="PR00385">
    <property type="entry name" value="P450"/>
</dbReference>